<dbReference type="Proteomes" id="UP001550853">
    <property type="component" value="Unassembled WGS sequence"/>
</dbReference>
<dbReference type="Gene3D" id="3.40.50.150">
    <property type="entry name" value="Vaccinia Virus protein VP39"/>
    <property type="match status" value="1"/>
</dbReference>
<dbReference type="Pfam" id="PF13649">
    <property type="entry name" value="Methyltransf_25"/>
    <property type="match status" value="1"/>
</dbReference>
<dbReference type="InterPro" id="IPR029063">
    <property type="entry name" value="SAM-dependent_MTases_sf"/>
</dbReference>
<sequence>MTAQYDDVAGRMAEVDRTIRPYRNSAEIPAVLGAVGGLAGAAVLDAGCGSGAYTRLLRRSGAAEVVGVDASPAMVAVARAAEEREPLGITYEAADLVDLVAGRAFDLATAVSVLHYADTGRALCRMCERLFAHLRPGGHLVTVVGNADLPSGAVRDVFSIDRPEPVHDGDSCTLSIHATPPIHLAVRHWSRGAYHTALHTGGFTDITFTPIGPWKATPGTEPLALLLCARRPEP</sequence>
<name>A0ABV2Z127_9ACTN</name>
<evidence type="ECO:0000256" key="2">
    <source>
        <dbReference type="ARBA" id="ARBA00022679"/>
    </source>
</evidence>
<dbReference type="InterPro" id="IPR041698">
    <property type="entry name" value="Methyltransf_25"/>
</dbReference>
<evidence type="ECO:0000256" key="1">
    <source>
        <dbReference type="ARBA" id="ARBA00022603"/>
    </source>
</evidence>
<evidence type="ECO:0000313" key="6">
    <source>
        <dbReference type="Proteomes" id="UP001550853"/>
    </source>
</evidence>
<dbReference type="GO" id="GO:0008168">
    <property type="term" value="F:methyltransferase activity"/>
    <property type="evidence" value="ECO:0007669"/>
    <property type="project" value="UniProtKB-KW"/>
</dbReference>
<organism evidence="5 6">
    <name type="scientific">Streptomyces catenulae</name>
    <dbReference type="NCBI Taxonomy" id="66875"/>
    <lineage>
        <taxon>Bacteria</taxon>
        <taxon>Bacillati</taxon>
        <taxon>Actinomycetota</taxon>
        <taxon>Actinomycetes</taxon>
        <taxon>Kitasatosporales</taxon>
        <taxon>Streptomycetaceae</taxon>
        <taxon>Streptomyces</taxon>
    </lineage>
</organism>
<gene>
    <name evidence="5" type="ORF">AB0E61_16590</name>
</gene>
<dbReference type="PANTHER" id="PTHR43464:SF19">
    <property type="entry name" value="UBIQUINONE BIOSYNTHESIS O-METHYLTRANSFERASE, MITOCHONDRIAL"/>
    <property type="match status" value="1"/>
</dbReference>
<evidence type="ECO:0000259" key="4">
    <source>
        <dbReference type="Pfam" id="PF13649"/>
    </source>
</evidence>
<keyword evidence="3" id="KW-0949">S-adenosyl-L-methionine</keyword>
<comment type="caution">
    <text evidence="5">The sequence shown here is derived from an EMBL/GenBank/DDBJ whole genome shotgun (WGS) entry which is preliminary data.</text>
</comment>
<dbReference type="EMBL" id="JBEZVI010000012">
    <property type="protein sequence ID" value="MEU3711702.1"/>
    <property type="molecule type" value="Genomic_DNA"/>
</dbReference>
<dbReference type="CDD" id="cd02440">
    <property type="entry name" value="AdoMet_MTases"/>
    <property type="match status" value="1"/>
</dbReference>
<protein>
    <submittedName>
        <fullName evidence="5">Methyltransferase domain-containing protein</fullName>
    </submittedName>
</protein>
<evidence type="ECO:0000256" key="3">
    <source>
        <dbReference type="ARBA" id="ARBA00022691"/>
    </source>
</evidence>
<accession>A0ABV2Z127</accession>
<reference evidence="5 6" key="1">
    <citation type="submission" date="2024-06" db="EMBL/GenBank/DDBJ databases">
        <title>The Natural Products Discovery Center: Release of the First 8490 Sequenced Strains for Exploring Actinobacteria Biosynthetic Diversity.</title>
        <authorList>
            <person name="Kalkreuter E."/>
            <person name="Kautsar S.A."/>
            <person name="Yang D."/>
            <person name="Bader C.D."/>
            <person name="Teijaro C.N."/>
            <person name="Fluegel L."/>
            <person name="Davis C.M."/>
            <person name="Simpson J.R."/>
            <person name="Lauterbach L."/>
            <person name="Steele A.D."/>
            <person name="Gui C."/>
            <person name="Meng S."/>
            <person name="Li G."/>
            <person name="Viehrig K."/>
            <person name="Ye F."/>
            <person name="Su P."/>
            <person name="Kiefer A.F."/>
            <person name="Nichols A."/>
            <person name="Cepeda A.J."/>
            <person name="Yan W."/>
            <person name="Fan B."/>
            <person name="Jiang Y."/>
            <person name="Adhikari A."/>
            <person name="Zheng C.-J."/>
            <person name="Schuster L."/>
            <person name="Cowan T.M."/>
            <person name="Smanski M.J."/>
            <person name="Chevrette M.G."/>
            <person name="De Carvalho L.P.S."/>
            <person name="Shen B."/>
        </authorList>
    </citation>
    <scope>NUCLEOTIDE SEQUENCE [LARGE SCALE GENOMIC DNA]</scope>
    <source>
        <strain evidence="5 6">NPDC033039</strain>
    </source>
</reference>
<proteinExistence type="predicted"/>
<dbReference type="PANTHER" id="PTHR43464">
    <property type="entry name" value="METHYLTRANSFERASE"/>
    <property type="match status" value="1"/>
</dbReference>
<keyword evidence="6" id="KW-1185">Reference proteome</keyword>
<keyword evidence="2" id="KW-0808">Transferase</keyword>
<evidence type="ECO:0000313" key="5">
    <source>
        <dbReference type="EMBL" id="MEU3711702.1"/>
    </source>
</evidence>
<dbReference type="GO" id="GO:0032259">
    <property type="term" value="P:methylation"/>
    <property type="evidence" value="ECO:0007669"/>
    <property type="project" value="UniProtKB-KW"/>
</dbReference>
<dbReference type="SUPFAM" id="SSF53335">
    <property type="entry name" value="S-adenosyl-L-methionine-dependent methyltransferases"/>
    <property type="match status" value="1"/>
</dbReference>
<feature type="domain" description="Methyltransferase" evidence="4">
    <location>
        <begin position="43"/>
        <end position="138"/>
    </location>
</feature>
<dbReference type="RefSeq" id="WP_051739708.1">
    <property type="nucleotide sequence ID" value="NZ_JBEZVI010000012.1"/>
</dbReference>
<keyword evidence="1 5" id="KW-0489">Methyltransferase</keyword>